<sequence length="288" mass="32248">MSQPEQGRDFPQVALRWPGKRHEAYLDTRPDETSRYNPAAEYGDVDWREPASDAEAAARTAYLHDHFPPAPGWPTRRLTEVEDALGDAQERAVLSDRARDPDPYAWAQYERLQALEGHAPLPAHGALDDLPLDEHAWPDTLAAPERQDTGWRDEDQVVRDHLADEAAFDGRDASSDTADAIAVGRDGPFFDTQGRWWPSTGAWAAGTCDPSRRNDPGYLEAPDDPERLRQRVEDLRASLAARAQEGLLDDEQRREQLTRWYDDDHAATRDADSRDSGEDGVGGSGWAR</sequence>
<organism evidence="2 3">
    <name type="scientific">Actinomycetospora lemnae</name>
    <dbReference type="NCBI Taxonomy" id="3019891"/>
    <lineage>
        <taxon>Bacteria</taxon>
        <taxon>Bacillati</taxon>
        <taxon>Actinomycetota</taxon>
        <taxon>Actinomycetes</taxon>
        <taxon>Pseudonocardiales</taxon>
        <taxon>Pseudonocardiaceae</taxon>
        <taxon>Actinomycetospora</taxon>
    </lineage>
</organism>
<reference evidence="2 3" key="1">
    <citation type="submission" date="2023-02" db="EMBL/GenBank/DDBJ databases">
        <title>Genome sequencing required for Actinomycetospora new species description.</title>
        <authorList>
            <person name="Saimee Y."/>
            <person name="Duangmal K."/>
        </authorList>
    </citation>
    <scope>NUCLEOTIDE SEQUENCE [LARGE SCALE GENOMIC DNA]</scope>
    <source>
        <strain evidence="2 3">DW7H6</strain>
    </source>
</reference>
<keyword evidence="3" id="KW-1185">Reference proteome</keyword>
<feature type="region of interest" description="Disordered" evidence="1">
    <location>
        <begin position="192"/>
        <end position="227"/>
    </location>
</feature>
<feature type="compositionally biased region" description="Basic and acidic residues" evidence="1">
    <location>
        <begin position="21"/>
        <end position="34"/>
    </location>
</feature>
<evidence type="ECO:0000256" key="1">
    <source>
        <dbReference type="SAM" id="MobiDB-lite"/>
    </source>
</evidence>
<gene>
    <name evidence="2" type="ORF">PGB27_12335</name>
</gene>
<dbReference type="EMBL" id="JAQZAO010000005">
    <property type="protein sequence ID" value="MDD7966128.1"/>
    <property type="molecule type" value="Genomic_DNA"/>
</dbReference>
<feature type="compositionally biased region" description="Basic and acidic residues" evidence="1">
    <location>
        <begin position="259"/>
        <end position="277"/>
    </location>
</feature>
<dbReference type="RefSeq" id="WP_274200662.1">
    <property type="nucleotide sequence ID" value="NZ_JAQZAO010000005.1"/>
</dbReference>
<feature type="compositionally biased region" description="Gly residues" evidence="1">
    <location>
        <begin position="279"/>
        <end position="288"/>
    </location>
</feature>
<accession>A0ABT5STG1</accession>
<evidence type="ECO:0000313" key="3">
    <source>
        <dbReference type="Proteomes" id="UP001300763"/>
    </source>
</evidence>
<dbReference type="Proteomes" id="UP001300763">
    <property type="component" value="Unassembled WGS sequence"/>
</dbReference>
<feature type="region of interest" description="Disordered" evidence="1">
    <location>
        <begin position="259"/>
        <end position="288"/>
    </location>
</feature>
<evidence type="ECO:0000313" key="2">
    <source>
        <dbReference type="EMBL" id="MDD7966128.1"/>
    </source>
</evidence>
<feature type="region of interest" description="Disordered" evidence="1">
    <location>
        <begin position="21"/>
        <end position="54"/>
    </location>
</feature>
<proteinExistence type="predicted"/>
<comment type="caution">
    <text evidence="2">The sequence shown here is derived from an EMBL/GenBank/DDBJ whole genome shotgun (WGS) entry which is preliminary data.</text>
</comment>
<protein>
    <submittedName>
        <fullName evidence="2">Uncharacterized protein</fullName>
    </submittedName>
</protein>
<name>A0ABT5STG1_9PSEU</name>